<keyword evidence="2" id="KW-0472">Membrane</keyword>
<feature type="region of interest" description="Disordered" evidence="1">
    <location>
        <begin position="40"/>
        <end position="69"/>
    </location>
</feature>
<dbReference type="AlphaFoldDB" id="A0A1G4JCD9"/>
<feature type="region of interest" description="Disordered" evidence="1">
    <location>
        <begin position="174"/>
        <end position="197"/>
    </location>
</feature>
<name>A0A1G4JCD9_9SACH</name>
<evidence type="ECO:0000313" key="3">
    <source>
        <dbReference type="EMBL" id="SCU87807.1"/>
    </source>
</evidence>
<reference evidence="4" key="1">
    <citation type="submission" date="2016-03" db="EMBL/GenBank/DDBJ databases">
        <authorList>
            <person name="Devillers H."/>
        </authorList>
    </citation>
    <scope>NUCLEOTIDE SEQUENCE [LARGE SCALE GENOMIC DNA]</scope>
</reference>
<feature type="compositionally biased region" description="Acidic residues" evidence="1">
    <location>
        <begin position="275"/>
        <end position="289"/>
    </location>
</feature>
<gene>
    <name evidence="3" type="ORF">LADA_0E06282G</name>
</gene>
<accession>A0A1G4JCD9</accession>
<dbReference type="EMBL" id="LT598455">
    <property type="protein sequence ID" value="SCU87807.1"/>
    <property type="molecule type" value="Genomic_DNA"/>
</dbReference>
<evidence type="ECO:0000313" key="4">
    <source>
        <dbReference type="Proteomes" id="UP000190274"/>
    </source>
</evidence>
<dbReference type="STRING" id="1266660.A0A1G4JCD9"/>
<feature type="region of interest" description="Disordered" evidence="1">
    <location>
        <begin position="240"/>
        <end position="291"/>
    </location>
</feature>
<keyword evidence="2" id="KW-0812">Transmembrane</keyword>
<keyword evidence="4" id="KW-1185">Reference proteome</keyword>
<feature type="region of interest" description="Disordered" evidence="1">
    <location>
        <begin position="136"/>
        <end position="155"/>
    </location>
</feature>
<feature type="compositionally biased region" description="Polar residues" evidence="1">
    <location>
        <begin position="211"/>
        <end position="220"/>
    </location>
</feature>
<feature type="compositionally biased region" description="Polar residues" evidence="1">
    <location>
        <begin position="240"/>
        <end position="267"/>
    </location>
</feature>
<organism evidence="3 4">
    <name type="scientific">Lachancea dasiensis</name>
    <dbReference type="NCBI Taxonomy" id="1072105"/>
    <lineage>
        <taxon>Eukaryota</taxon>
        <taxon>Fungi</taxon>
        <taxon>Dikarya</taxon>
        <taxon>Ascomycota</taxon>
        <taxon>Saccharomycotina</taxon>
        <taxon>Saccharomycetes</taxon>
        <taxon>Saccharomycetales</taxon>
        <taxon>Saccharomycetaceae</taxon>
        <taxon>Lachancea</taxon>
    </lineage>
</organism>
<keyword evidence="2" id="KW-1133">Transmembrane helix</keyword>
<evidence type="ECO:0000256" key="1">
    <source>
        <dbReference type="SAM" id="MobiDB-lite"/>
    </source>
</evidence>
<feature type="compositionally biased region" description="Polar residues" evidence="1">
    <location>
        <begin position="52"/>
        <end position="69"/>
    </location>
</feature>
<protein>
    <submittedName>
        <fullName evidence="3">LADA_0E06282g1_1</fullName>
    </submittedName>
</protein>
<proteinExistence type="predicted"/>
<feature type="region of interest" description="Disordered" evidence="1">
    <location>
        <begin position="204"/>
        <end position="223"/>
    </location>
</feature>
<feature type="compositionally biased region" description="Basic and acidic residues" evidence="1">
    <location>
        <begin position="40"/>
        <end position="51"/>
    </location>
</feature>
<dbReference type="Proteomes" id="UP000190274">
    <property type="component" value="Chromosome E"/>
</dbReference>
<feature type="transmembrane region" description="Helical" evidence="2">
    <location>
        <begin position="334"/>
        <end position="351"/>
    </location>
</feature>
<sequence>MDSLNTNRLNLPSYENRLASEARVARINELYNRAQKLHVREENQRNHRDSIISDNSTSVAGSSHEANPQDNYKRLTFLPKYQNQQGSHRGATLQQEQSETVTIKPEVVSNPFNPKITEVRPRSKDEMEQELHFTPELRSTKSLVSSRSPSSERLWPNEGRTLRVQAIPRRVFKEPRSTHFRTNVDRGRRRESFKELKQRLGRPVPLGYLSSGEQGLSSGPNRKELESRWKKIISGKNPEISQEWDSSWNESRSPSAHTSLKSNSSGVELSLRQLDDDDDDKPDLDELEMSIDRPKTGNSHLYAIDETLRTNSQKLDQVLALLDGKQRTDYRTEAMAWIICIIILIGLNLYLSDV</sequence>
<evidence type="ECO:0000256" key="2">
    <source>
        <dbReference type="SAM" id="Phobius"/>
    </source>
</evidence>
<feature type="compositionally biased region" description="Low complexity" evidence="1">
    <location>
        <begin position="140"/>
        <end position="154"/>
    </location>
</feature>
<dbReference type="OrthoDB" id="4053921at2759"/>